<evidence type="ECO:0000256" key="15">
    <source>
        <dbReference type="RuleBase" id="RU361217"/>
    </source>
</evidence>
<evidence type="ECO:0000256" key="4">
    <source>
        <dbReference type="ARBA" id="ARBA00004745"/>
    </source>
</evidence>
<evidence type="ECO:0000256" key="1">
    <source>
        <dbReference type="ARBA" id="ARBA00001974"/>
    </source>
</evidence>
<evidence type="ECO:0000256" key="8">
    <source>
        <dbReference type="ARBA" id="ARBA00022737"/>
    </source>
</evidence>
<evidence type="ECO:0000256" key="13">
    <source>
        <dbReference type="ARBA" id="ARBA00023128"/>
    </source>
</evidence>
<dbReference type="AlphaFoldDB" id="A0A7K5YKY8"/>
<evidence type="ECO:0000256" key="6">
    <source>
        <dbReference type="ARBA" id="ARBA00022630"/>
    </source>
</evidence>
<dbReference type="InterPro" id="IPR011992">
    <property type="entry name" value="EF-hand-dom_pair"/>
</dbReference>
<dbReference type="Gene3D" id="3.50.50.60">
    <property type="entry name" value="FAD/NAD(P)-binding domain"/>
    <property type="match status" value="1"/>
</dbReference>
<dbReference type="OrthoDB" id="264015at2759"/>
<dbReference type="EC" id="1.1.5.3" evidence="15"/>
<dbReference type="InterPro" id="IPR006076">
    <property type="entry name" value="FAD-dep_OxRdtase"/>
</dbReference>
<comment type="cofactor">
    <cofactor evidence="1 15">
        <name>FAD</name>
        <dbReference type="ChEBI" id="CHEBI:57692"/>
    </cofactor>
</comment>
<feature type="domain" description="EF-hand" evidence="17">
    <location>
        <begin position="623"/>
        <end position="658"/>
    </location>
</feature>
<dbReference type="GO" id="GO:0005739">
    <property type="term" value="C:mitochondrion"/>
    <property type="evidence" value="ECO:0007669"/>
    <property type="project" value="UniProtKB-SubCell"/>
</dbReference>
<dbReference type="SUPFAM" id="SSF51905">
    <property type="entry name" value="FAD/NAD(P)-binding domain"/>
    <property type="match status" value="1"/>
</dbReference>
<keyword evidence="9" id="KW-0274">FAD</keyword>
<dbReference type="Gene3D" id="3.30.9.10">
    <property type="entry name" value="D-Amino Acid Oxidase, subunit A, domain 2"/>
    <property type="match status" value="1"/>
</dbReference>
<keyword evidence="19" id="KW-1185">Reference proteome</keyword>
<dbReference type="EMBL" id="VYZE01000296">
    <property type="protein sequence ID" value="NWU65893.1"/>
    <property type="molecule type" value="Genomic_DNA"/>
</dbReference>
<dbReference type="InterPro" id="IPR036188">
    <property type="entry name" value="FAD/NAD-bd_sf"/>
</dbReference>
<evidence type="ECO:0000256" key="16">
    <source>
        <dbReference type="SAM" id="Coils"/>
    </source>
</evidence>
<organism evidence="18 19">
    <name type="scientific">Pterocles burchelli</name>
    <dbReference type="NCBI Taxonomy" id="2585816"/>
    <lineage>
        <taxon>Eukaryota</taxon>
        <taxon>Metazoa</taxon>
        <taxon>Chordata</taxon>
        <taxon>Craniata</taxon>
        <taxon>Vertebrata</taxon>
        <taxon>Euteleostomi</taxon>
        <taxon>Archelosauria</taxon>
        <taxon>Archosauria</taxon>
        <taxon>Dinosauria</taxon>
        <taxon>Saurischia</taxon>
        <taxon>Theropoda</taxon>
        <taxon>Coelurosauria</taxon>
        <taxon>Aves</taxon>
        <taxon>Neognathae</taxon>
        <taxon>Neoaves</taxon>
        <taxon>Columbimorphae</taxon>
        <taxon>Pterocliformes</taxon>
        <taxon>Pteroclidae</taxon>
        <taxon>Pterocles</taxon>
    </lineage>
</organism>
<keyword evidence="13" id="KW-0496">Mitochondrion</keyword>
<evidence type="ECO:0000256" key="14">
    <source>
        <dbReference type="ARBA" id="ARBA00048863"/>
    </source>
</evidence>
<gene>
    <name evidence="18" type="primary">Gpd2</name>
    <name evidence="18" type="ORF">PTEBUR_R09448</name>
</gene>
<dbReference type="InterPro" id="IPR000447">
    <property type="entry name" value="G3P_DH_FAD-dep"/>
</dbReference>
<dbReference type="InterPro" id="IPR031656">
    <property type="entry name" value="DAO_C"/>
</dbReference>
<keyword evidence="16" id="KW-0175">Coiled coil</keyword>
<evidence type="ECO:0000313" key="18">
    <source>
        <dbReference type="EMBL" id="NWU65893.1"/>
    </source>
</evidence>
<dbReference type="PANTHER" id="PTHR11985:SF15">
    <property type="entry name" value="GLYCEROL-3-PHOSPHATE DEHYDROGENASE, MITOCHONDRIAL"/>
    <property type="match status" value="1"/>
</dbReference>
<feature type="non-terminal residue" evidence="18">
    <location>
        <position position="1"/>
    </location>
</feature>
<dbReference type="GO" id="GO:0004368">
    <property type="term" value="F:glycerol-3-phosphate dehydrogenase (quinone) activity"/>
    <property type="evidence" value="ECO:0007669"/>
    <property type="project" value="UniProtKB-EC"/>
</dbReference>
<protein>
    <recommendedName>
        <fullName evidence="15">Glycerol-3-phosphate dehydrogenase</fullName>
        <ecNumber evidence="15">1.1.5.3</ecNumber>
    </recommendedName>
</protein>
<dbReference type="PROSITE" id="PS00018">
    <property type="entry name" value="EF_HAND_1"/>
    <property type="match status" value="1"/>
</dbReference>
<dbReference type="InterPro" id="IPR002048">
    <property type="entry name" value="EF_hand_dom"/>
</dbReference>
<dbReference type="InterPro" id="IPR018247">
    <property type="entry name" value="EF_Hand_1_Ca_BS"/>
</dbReference>
<keyword evidence="11" id="KW-0809">Transit peptide</keyword>
<accession>A0A7K5YKY8</accession>
<dbReference type="SUPFAM" id="SSF54373">
    <property type="entry name" value="FAD-linked reductases, C-terminal domain"/>
    <property type="match status" value="1"/>
</dbReference>
<dbReference type="GO" id="GO:0006072">
    <property type="term" value="P:glycerol-3-phosphate metabolic process"/>
    <property type="evidence" value="ECO:0007669"/>
    <property type="project" value="UniProtKB-UniRule"/>
</dbReference>
<feature type="non-terminal residue" evidence="18">
    <location>
        <position position="687"/>
    </location>
</feature>
<dbReference type="PANTHER" id="PTHR11985">
    <property type="entry name" value="GLYCEROL-3-PHOSPHATE DEHYDROGENASE"/>
    <property type="match status" value="1"/>
</dbReference>
<reference evidence="18 19" key="1">
    <citation type="submission" date="2019-09" db="EMBL/GenBank/DDBJ databases">
        <title>Bird 10,000 Genomes (B10K) Project - Family phase.</title>
        <authorList>
            <person name="Zhang G."/>
        </authorList>
    </citation>
    <scope>NUCLEOTIDE SEQUENCE [LARGE SCALE GENOMIC DNA]</scope>
    <source>
        <strain evidence="18">B10K-DU-027-49</strain>
        <tissue evidence="18">Muscle</tissue>
    </source>
</reference>
<evidence type="ECO:0000259" key="17">
    <source>
        <dbReference type="PROSITE" id="PS50222"/>
    </source>
</evidence>
<evidence type="ECO:0000256" key="7">
    <source>
        <dbReference type="ARBA" id="ARBA00022723"/>
    </source>
</evidence>
<keyword evidence="8" id="KW-0677">Repeat</keyword>
<comment type="caution">
    <text evidence="18">The sequence shown here is derived from an EMBL/GenBank/DDBJ whole genome shotgun (WGS) entry which is preliminary data.</text>
</comment>
<dbReference type="Pfam" id="PF13499">
    <property type="entry name" value="EF-hand_7"/>
    <property type="match status" value="1"/>
</dbReference>
<dbReference type="InterPro" id="IPR038299">
    <property type="entry name" value="DAO_C_sf"/>
</dbReference>
<keyword evidence="10" id="KW-0106">Calcium</keyword>
<dbReference type="PRINTS" id="PR01001">
    <property type="entry name" value="FADG3PDH"/>
</dbReference>
<comment type="catalytic activity">
    <reaction evidence="14">
        <text>a quinone + sn-glycerol 3-phosphate = dihydroxyacetone phosphate + a quinol</text>
        <dbReference type="Rhea" id="RHEA:18977"/>
        <dbReference type="ChEBI" id="CHEBI:24646"/>
        <dbReference type="ChEBI" id="CHEBI:57597"/>
        <dbReference type="ChEBI" id="CHEBI:57642"/>
        <dbReference type="ChEBI" id="CHEBI:132124"/>
        <dbReference type="EC" id="1.1.5.3"/>
    </reaction>
    <physiologicalReaction direction="left-to-right" evidence="14">
        <dbReference type="Rhea" id="RHEA:18978"/>
    </physiologicalReaction>
</comment>
<dbReference type="Pfam" id="PF16901">
    <property type="entry name" value="DAO_C"/>
    <property type="match status" value="1"/>
</dbReference>
<feature type="coiled-coil region" evidence="16">
    <location>
        <begin position="124"/>
        <end position="151"/>
    </location>
</feature>
<dbReference type="Gene3D" id="1.10.8.870">
    <property type="entry name" value="Alpha-glycerophosphate oxidase, cap domain"/>
    <property type="match status" value="1"/>
</dbReference>
<sequence length="687" mass="76129">MAFRKAVKGTVLIGGGAIATVFGLSQFSQYRNKHGTFVHVQAAEGVTFPVKNHLPTREEQILALQTAGEFDVLVIGGGATGCGCALDAVTRGLKTALVERDDFSSGTSSRSTKLIHGGVRYLQKAVTKLDIEQYKTVKEALEERANLLEIAPHLSAPLPIMLPVYKWWQLPYYWIGIKIYDMVAGSQCLKSSYVLSKSRALELFPMLRKDELVAAIVYYDGQHNDARMNLAIALTAARYGAATANYAEVLRLLKTTDPASGKERVCGVHCKDVLTGQEFDVKAKCVINATGPFTDSVRKMDDQEVPNICQPSAGVHIVMPGYYSPDNMGLLDPATSDGRVIFFLPWEKMTIAGTTDTPTDVTSHPIPTEEDINFILSEVRNYLSADVEVRRGDVLAAWSGIRPLVTDPNSKDTQSISRNHVVTISDSGLVTIAGGKWTTYRAMAQDTIDAAIQAHDLKAGSSKTIGLQLEGAEDWSPTLYIRLVQDYGLESEVAQHLASTYGDKAFEVAKIAQVTGKRWPIVGKRLVSEFPYIEAEVVYGVKEYARTAVDMISRRTRLAFLNVQAAEEALPRIVDIMGKELNWSEQKKKEEFEAATKFLYYEMGYKVKSDQLTDSSEISLAPSDIERYKKRFHMFDKDKKGFITILDVQRVLESISVQIAENTLHDILNEVDLNKNGQVELNEFLQV</sequence>
<comment type="pathway">
    <text evidence="4">Polyol metabolism; glycerol degradation.</text>
</comment>
<evidence type="ECO:0000256" key="9">
    <source>
        <dbReference type="ARBA" id="ARBA00022827"/>
    </source>
</evidence>
<comment type="subcellular location">
    <subcellularLocation>
        <location evidence="3">Mitochondrion</location>
    </subcellularLocation>
</comment>
<evidence type="ECO:0000256" key="11">
    <source>
        <dbReference type="ARBA" id="ARBA00022946"/>
    </source>
</evidence>
<keyword evidence="7" id="KW-0479">Metal-binding</keyword>
<keyword evidence="12 15" id="KW-0560">Oxidoreductase</keyword>
<keyword evidence="6 15" id="KW-0285">Flavoprotein</keyword>
<dbReference type="GO" id="GO:0005509">
    <property type="term" value="F:calcium ion binding"/>
    <property type="evidence" value="ECO:0007669"/>
    <property type="project" value="InterPro"/>
</dbReference>
<feature type="domain" description="EF-hand" evidence="17">
    <location>
        <begin position="659"/>
        <end position="687"/>
    </location>
</feature>
<dbReference type="Gene3D" id="1.10.238.10">
    <property type="entry name" value="EF-hand"/>
    <property type="match status" value="1"/>
</dbReference>
<dbReference type="PROSITE" id="PS50222">
    <property type="entry name" value="EF_HAND_2"/>
    <property type="match status" value="2"/>
</dbReference>
<dbReference type="Proteomes" id="UP000522270">
    <property type="component" value="Unassembled WGS sequence"/>
</dbReference>
<proteinExistence type="inferred from homology"/>
<dbReference type="PROSITE" id="PS00978">
    <property type="entry name" value="FAD_G3PDH_2"/>
    <property type="match status" value="1"/>
</dbReference>
<dbReference type="FunFam" id="3.30.9.10:FF:000001">
    <property type="entry name" value="Glycerol-3-phosphate dehydrogenase"/>
    <property type="match status" value="1"/>
</dbReference>
<dbReference type="Pfam" id="PF01266">
    <property type="entry name" value="DAO"/>
    <property type="match status" value="1"/>
</dbReference>
<evidence type="ECO:0000256" key="10">
    <source>
        <dbReference type="ARBA" id="ARBA00022837"/>
    </source>
</evidence>
<evidence type="ECO:0000256" key="3">
    <source>
        <dbReference type="ARBA" id="ARBA00004173"/>
    </source>
</evidence>
<evidence type="ECO:0000256" key="12">
    <source>
        <dbReference type="ARBA" id="ARBA00023002"/>
    </source>
</evidence>
<evidence type="ECO:0000256" key="2">
    <source>
        <dbReference type="ARBA" id="ARBA00003074"/>
    </source>
</evidence>
<evidence type="ECO:0000256" key="5">
    <source>
        <dbReference type="ARBA" id="ARBA00007330"/>
    </source>
</evidence>
<dbReference type="FunFam" id="1.10.8.870:FF:000001">
    <property type="entry name" value="Glycerol-3-phosphate dehydrogenase"/>
    <property type="match status" value="1"/>
</dbReference>
<evidence type="ECO:0000313" key="19">
    <source>
        <dbReference type="Proteomes" id="UP000522270"/>
    </source>
</evidence>
<dbReference type="CDD" id="cd00051">
    <property type="entry name" value="EFh"/>
    <property type="match status" value="1"/>
</dbReference>
<dbReference type="SUPFAM" id="SSF47473">
    <property type="entry name" value="EF-hand"/>
    <property type="match status" value="1"/>
</dbReference>
<dbReference type="PROSITE" id="PS00977">
    <property type="entry name" value="FAD_G3PDH_1"/>
    <property type="match status" value="1"/>
</dbReference>
<name>A0A7K5YKY8_9AVES</name>
<comment type="similarity">
    <text evidence="5 15">Belongs to the FAD-dependent glycerol-3-phosphate dehydrogenase family.</text>
</comment>
<comment type="function">
    <text evidence="2">Calcium-responsive mitochondrial glycerol-3-phosphate dehydrogenase which seems to be a key component of the pancreatic beta-cell glucose-sensing device.</text>
</comment>